<dbReference type="Gene3D" id="3.40.30.10">
    <property type="entry name" value="Glutaredoxin"/>
    <property type="match status" value="1"/>
</dbReference>
<evidence type="ECO:0000259" key="1">
    <source>
        <dbReference type="Pfam" id="PF13192"/>
    </source>
</evidence>
<reference evidence="2 3" key="1">
    <citation type="submission" date="2024-06" db="EMBL/GenBank/DDBJ databases">
        <title>The Natural Products Discovery Center: Release of the First 8490 Sequenced Strains for Exploring Actinobacteria Biosynthetic Diversity.</title>
        <authorList>
            <person name="Kalkreuter E."/>
            <person name="Kautsar S.A."/>
            <person name="Yang D."/>
            <person name="Bader C.D."/>
            <person name="Teijaro C.N."/>
            <person name="Fluegel L."/>
            <person name="Davis C.M."/>
            <person name="Simpson J.R."/>
            <person name="Lauterbach L."/>
            <person name="Steele A.D."/>
            <person name="Gui C."/>
            <person name="Meng S."/>
            <person name="Li G."/>
            <person name="Viehrig K."/>
            <person name="Ye F."/>
            <person name="Su P."/>
            <person name="Kiefer A.F."/>
            <person name="Nichols A."/>
            <person name="Cepeda A.J."/>
            <person name="Yan W."/>
            <person name="Fan B."/>
            <person name="Jiang Y."/>
            <person name="Adhikari A."/>
            <person name="Zheng C.-J."/>
            <person name="Schuster L."/>
            <person name="Cowan T.M."/>
            <person name="Smanski M.J."/>
            <person name="Chevrette M.G."/>
            <person name="De Carvalho L.P.S."/>
            <person name="Shen B."/>
        </authorList>
    </citation>
    <scope>NUCLEOTIDE SEQUENCE [LARGE SCALE GENOMIC DNA]</scope>
    <source>
        <strain evidence="2 3">NPDC033039</strain>
    </source>
</reference>
<protein>
    <recommendedName>
        <fullName evidence="1">Thioredoxin-like fold domain-containing protein</fullName>
    </recommendedName>
</protein>
<dbReference type="Proteomes" id="UP001550853">
    <property type="component" value="Unassembled WGS sequence"/>
</dbReference>
<keyword evidence="3" id="KW-1185">Reference proteome</keyword>
<organism evidence="2 3">
    <name type="scientific">Streptomyces catenulae</name>
    <dbReference type="NCBI Taxonomy" id="66875"/>
    <lineage>
        <taxon>Bacteria</taxon>
        <taxon>Bacillati</taxon>
        <taxon>Actinomycetota</taxon>
        <taxon>Actinomycetes</taxon>
        <taxon>Kitasatosporales</taxon>
        <taxon>Streptomycetaceae</taxon>
        <taxon>Streptomyces</taxon>
    </lineage>
</organism>
<comment type="caution">
    <text evidence="2">The sequence shown here is derived from an EMBL/GenBank/DDBJ whole genome shotgun (WGS) entry which is preliminary data.</text>
</comment>
<feature type="domain" description="Thioredoxin-like fold" evidence="1">
    <location>
        <begin position="1"/>
        <end position="73"/>
    </location>
</feature>
<gene>
    <name evidence="2" type="ORF">AB0E61_13300</name>
</gene>
<accession>A0ABV2YZ88</accession>
<sequence length="108" mass="11316">MEIEVLVVPDCPNQRLAEERLRQALDGTGLRAARLTIRTVTDEATAARTGFTGSPTILINGRDPFAVPGAVPSLTCRMYRTPDGLEGAPETARIRAALRAAAGADGGA</sequence>
<name>A0ABV2YZ88_9ACTN</name>
<dbReference type="Pfam" id="PF13192">
    <property type="entry name" value="Thioredoxin_3"/>
    <property type="match status" value="1"/>
</dbReference>
<dbReference type="RefSeq" id="WP_030283651.1">
    <property type="nucleotide sequence ID" value="NZ_JBEZVI010000009.1"/>
</dbReference>
<evidence type="ECO:0000313" key="2">
    <source>
        <dbReference type="EMBL" id="MEU3711060.1"/>
    </source>
</evidence>
<evidence type="ECO:0000313" key="3">
    <source>
        <dbReference type="Proteomes" id="UP001550853"/>
    </source>
</evidence>
<dbReference type="InterPro" id="IPR012336">
    <property type="entry name" value="Thioredoxin-like_fold"/>
</dbReference>
<proteinExistence type="predicted"/>
<dbReference type="EMBL" id="JBEZVI010000009">
    <property type="protein sequence ID" value="MEU3711060.1"/>
    <property type="molecule type" value="Genomic_DNA"/>
</dbReference>